<dbReference type="PANTHER" id="PTHR42951">
    <property type="entry name" value="METALLO-BETA-LACTAMASE DOMAIN-CONTAINING"/>
    <property type="match status" value="1"/>
</dbReference>
<dbReference type="SMART" id="SM00849">
    <property type="entry name" value="Lactamase_B"/>
    <property type="match status" value="1"/>
</dbReference>
<accession>A0A3N9PAE4</accession>
<feature type="domain" description="Metallo-beta-lactamase" evidence="4">
    <location>
        <begin position="24"/>
        <end position="222"/>
    </location>
</feature>
<evidence type="ECO:0000256" key="2">
    <source>
        <dbReference type="ARBA" id="ARBA00034301"/>
    </source>
</evidence>
<comment type="catalytic activity">
    <reaction evidence="3">
        <text>3',5'-cyclic UMP + H2O = UMP + H(+)</text>
        <dbReference type="Rhea" id="RHEA:70575"/>
        <dbReference type="ChEBI" id="CHEBI:15377"/>
        <dbReference type="ChEBI" id="CHEBI:15378"/>
        <dbReference type="ChEBI" id="CHEBI:57865"/>
        <dbReference type="ChEBI" id="CHEBI:184387"/>
    </reaction>
    <physiologicalReaction direction="left-to-right" evidence="3">
        <dbReference type="Rhea" id="RHEA:70576"/>
    </physiologicalReaction>
</comment>
<reference evidence="5 6" key="1">
    <citation type="submission" date="2018-11" db="EMBL/GenBank/DDBJ databases">
        <title>Genome sequence of strain 7197.</title>
        <authorList>
            <person name="Gao J."/>
            <person name="Sun J."/>
        </authorList>
    </citation>
    <scope>NUCLEOTIDE SEQUENCE [LARGE SCALE GENOMIC DNA]</scope>
    <source>
        <strain evidence="5 6">7197</strain>
    </source>
</reference>
<dbReference type="InterPro" id="IPR001279">
    <property type="entry name" value="Metallo-B-lactamas"/>
</dbReference>
<evidence type="ECO:0000259" key="4">
    <source>
        <dbReference type="SMART" id="SM00849"/>
    </source>
</evidence>
<comment type="caution">
    <text evidence="5">The sequence shown here is derived from an EMBL/GenBank/DDBJ whole genome shotgun (WGS) entry which is preliminary data.</text>
</comment>
<evidence type="ECO:0000313" key="6">
    <source>
        <dbReference type="Proteomes" id="UP000282529"/>
    </source>
</evidence>
<dbReference type="SUPFAM" id="SSF56281">
    <property type="entry name" value="Metallo-hydrolase/oxidoreductase"/>
    <property type="match status" value="1"/>
</dbReference>
<evidence type="ECO:0000256" key="3">
    <source>
        <dbReference type="ARBA" id="ARBA00048505"/>
    </source>
</evidence>
<dbReference type="RefSeq" id="WP_124695030.1">
    <property type="nucleotide sequence ID" value="NZ_RQPI01000003.1"/>
</dbReference>
<dbReference type="AlphaFoldDB" id="A0A3N9PAE4"/>
<protein>
    <submittedName>
        <fullName evidence="5">MBL fold metallo-hydrolase</fullName>
    </submittedName>
</protein>
<proteinExistence type="predicted"/>
<name>A0A3N9PAE4_9BACL</name>
<comment type="catalytic activity">
    <reaction evidence="1">
        <text>3',5'-cyclic CMP + H2O = CMP + H(+)</text>
        <dbReference type="Rhea" id="RHEA:72675"/>
        <dbReference type="ChEBI" id="CHEBI:15377"/>
        <dbReference type="ChEBI" id="CHEBI:15378"/>
        <dbReference type="ChEBI" id="CHEBI:58003"/>
        <dbReference type="ChEBI" id="CHEBI:60377"/>
    </reaction>
    <physiologicalReaction direction="left-to-right" evidence="1">
        <dbReference type="Rhea" id="RHEA:72676"/>
    </physiologicalReaction>
</comment>
<organism evidence="5 6">
    <name type="scientific">Paenibacillus rhizophilus</name>
    <dbReference type="NCBI Taxonomy" id="1850366"/>
    <lineage>
        <taxon>Bacteria</taxon>
        <taxon>Bacillati</taxon>
        <taxon>Bacillota</taxon>
        <taxon>Bacilli</taxon>
        <taxon>Bacillales</taxon>
        <taxon>Paenibacillaceae</taxon>
        <taxon>Paenibacillus</taxon>
    </lineage>
</organism>
<evidence type="ECO:0000313" key="5">
    <source>
        <dbReference type="EMBL" id="RQW12297.1"/>
    </source>
</evidence>
<sequence>MTHHYQQLSPHVIIMHAEHETDRPILAAIAGERRTLLMDAGNSPAHAELFRRELEWRGVRMPEILALTHWHWDHTFGMEAWNLPVVAHEETGRVLSSLQELDWSDSCLTNLVSDGIISEDSAADIRKEYGSRRDIRINQPDILFRDRIEFDLGGVVCELVHVGGDHSADSCILHVREDQVLFLGDALGPSVYGGPRKYTSAAFLKLLSTAYGYNARWYVESHGIPMSGEEFRSDLAGWEKIARAVEVFGHDRERVVGEMKAFLQSDELPKDLLQGIDYFMAAVEPL</sequence>
<dbReference type="Proteomes" id="UP000282529">
    <property type="component" value="Unassembled WGS sequence"/>
</dbReference>
<dbReference type="EMBL" id="RQPI01000003">
    <property type="protein sequence ID" value="RQW12297.1"/>
    <property type="molecule type" value="Genomic_DNA"/>
</dbReference>
<dbReference type="InterPro" id="IPR050855">
    <property type="entry name" value="NDM-1-like"/>
</dbReference>
<dbReference type="GO" id="GO:0016787">
    <property type="term" value="F:hydrolase activity"/>
    <property type="evidence" value="ECO:0007669"/>
    <property type="project" value="UniProtKB-KW"/>
</dbReference>
<dbReference type="InterPro" id="IPR036866">
    <property type="entry name" value="RibonucZ/Hydroxyglut_hydro"/>
</dbReference>
<keyword evidence="6" id="KW-1185">Reference proteome</keyword>
<dbReference type="Pfam" id="PF00753">
    <property type="entry name" value="Lactamase_B"/>
    <property type="match status" value="1"/>
</dbReference>
<dbReference type="OrthoDB" id="420651at2"/>
<dbReference type="PANTHER" id="PTHR42951:SF4">
    <property type="entry name" value="ACYL-COENZYME A THIOESTERASE MBLAC2"/>
    <property type="match status" value="1"/>
</dbReference>
<dbReference type="Gene3D" id="3.60.15.10">
    <property type="entry name" value="Ribonuclease Z/Hydroxyacylglutathione hydrolase-like"/>
    <property type="match status" value="1"/>
</dbReference>
<gene>
    <name evidence="5" type="ORF">EH198_08060</name>
</gene>
<evidence type="ECO:0000256" key="1">
    <source>
        <dbReference type="ARBA" id="ARBA00034221"/>
    </source>
</evidence>
<keyword evidence="5" id="KW-0378">Hydrolase</keyword>
<comment type="function">
    <text evidence="2">Counteracts the endogenous Pycsar antiviral defense system. Phosphodiesterase that enables metal-dependent hydrolysis of host cyclic nucleotide Pycsar defense signals such as cCMP and cUMP.</text>
</comment>